<name>B0TAI1_HELMI</name>
<dbReference type="KEGG" id="hmo:HM1_2482"/>
<organism evidence="1 2">
    <name type="scientific">Heliobacterium modesticaldum (strain ATCC 51547 / Ice1)</name>
    <dbReference type="NCBI Taxonomy" id="498761"/>
    <lineage>
        <taxon>Bacteria</taxon>
        <taxon>Bacillati</taxon>
        <taxon>Bacillota</taxon>
        <taxon>Clostridia</taxon>
        <taxon>Eubacteriales</taxon>
        <taxon>Heliobacteriaceae</taxon>
        <taxon>Heliomicrobium</taxon>
    </lineage>
</organism>
<evidence type="ECO:0000313" key="1">
    <source>
        <dbReference type="EMBL" id="ABZ85031.1"/>
    </source>
</evidence>
<gene>
    <name evidence="1" type="ORF">HM1_2482</name>
</gene>
<sequence length="40" mass="4876">MKFERHPLRTALQTVLLSQKHILKKGKRQKAPNKWYIMEK</sequence>
<dbReference type="EMBL" id="CP000930">
    <property type="protein sequence ID" value="ABZ85031.1"/>
    <property type="molecule type" value="Genomic_DNA"/>
</dbReference>
<dbReference type="Proteomes" id="UP000008550">
    <property type="component" value="Chromosome"/>
</dbReference>
<proteinExistence type="predicted"/>
<evidence type="ECO:0000313" key="2">
    <source>
        <dbReference type="Proteomes" id="UP000008550"/>
    </source>
</evidence>
<dbReference type="AlphaFoldDB" id="B0TAI1"/>
<reference evidence="1 2" key="1">
    <citation type="journal article" date="2008" name="J. Bacteriol.">
        <title>The genome of Heliobacterium modesticaldum, a phototrophic representative of the Firmicutes containing the simplest photosynthetic apparatus.</title>
        <authorList>
            <person name="Sattley W.M."/>
            <person name="Madigan M.T."/>
            <person name="Swingley W.D."/>
            <person name="Cheung P.C."/>
            <person name="Clocksin K.M."/>
            <person name="Conrad A.L."/>
            <person name="Dejesa L.C."/>
            <person name="Honchak B.M."/>
            <person name="Jung D.O."/>
            <person name="Karbach L.E."/>
            <person name="Kurdoglu A."/>
            <person name="Lahiri S."/>
            <person name="Mastrian S.D."/>
            <person name="Page L.E."/>
            <person name="Taylor H.L."/>
            <person name="Wang Z.T."/>
            <person name="Raymond J."/>
            <person name="Chen M."/>
            <person name="Blankenship R.E."/>
            <person name="Touchman J.W."/>
        </authorList>
    </citation>
    <scope>NUCLEOTIDE SEQUENCE [LARGE SCALE GENOMIC DNA]</scope>
    <source>
        <strain evidence="2">ATCC 51547 / Ice1</strain>
    </source>
</reference>
<dbReference type="STRING" id="498761.HM1_2482"/>
<dbReference type="HOGENOM" id="CLU_3290635_0_0_9"/>
<protein>
    <submittedName>
        <fullName evidence="1">Uncharacterized protein</fullName>
    </submittedName>
</protein>
<accession>B0TAI1</accession>
<keyword evidence="2" id="KW-1185">Reference proteome</keyword>